<comment type="subcellular location">
    <subcellularLocation>
        <location evidence="1">Cytoplasm</location>
    </subcellularLocation>
</comment>
<dbReference type="InterPro" id="IPR015943">
    <property type="entry name" value="WD40/YVTN_repeat-like_dom_sf"/>
</dbReference>
<dbReference type="AlphaFoldDB" id="A0A482WL86"/>
<feature type="repeat" description="WD" evidence="5">
    <location>
        <begin position="304"/>
        <end position="340"/>
    </location>
</feature>
<comment type="caution">
    <text evidence="6">The sequence shown here is derived from an EMBL/GenBank/DDBJ whole genome shotgun (WGS) entry which is preliminary data.</text>
</comment>
<dbReference type="EMBL" id="QKKF02032145">
    <property type="protein sequence ID" value="RZF34284.1"/>
    <property type="molecule type" value="Genomic_DNA"/>
</dbReference>
<dbReference type="SMART" id="SM00320">
    <property type="entry name" value="WD40"/>
    <property type="match status" value="4"/>
</dbReference>
<dbReference type="InterPro" id="IPR052139">
    <property type="entry name" value="Methylosome_Comp_WDR77"/>
</dbReference>
<evidence type="ECO:0000256" key="2">
    <source>
        <dbReference type="ARBA" id="ARBA00022490"/>
    </source>
</evidence>
<evidence type="ECO:0000256" key="4">
    <source>
        <dbReference type="ARBA" id="ARBA00022737"/>
    </source>
</evidence>
<dbReference type="PROSITE" id="PS50294">
    <property type="entry name" value="WD_REPEATS_REGION"/>
    <property type="match status" value="3"/>
</dbReference>
<dbReference type="Proteomes" id="UP000291343">
    <property type="component" value="Unassembled WGS sequence"/>
</dbReference>
<keyword evidence="3 5" id="KW-0853">WD repeat</keyword>
<dbReference type="SMR" id="A0A482WL86"/>
<dbReference type="InParanoid" id="A0A482WL86"/>
<dbReference type="PROSITE" id="PS00678">
    <property type="entry name" value="WD_REPEATS_1"/>
    <property type="match status" value="1"/>
</dbReference>
<feature type="repeat" description="WD" evidence="5">
    <location>
        <begin position="170"/>
        <end position="205"/>
    </location>
</feature>
<dbReference type="Gene3D" id="2.130.10.10">
    <property type="entry name" value="YVTN repeat-like/Quinoprotein amine dehydrogenase"/>
    <property type="match status" value="1"/>
</dbReference>
<dbReference type="PANTHER" id="PTHR46853">
    <property type="entry name" value="METHYLOSOME PROTEIN 50"/>
    <property type="match status" value="1"/>
</dbReference>
<dbReference type="PROSITE" id="PS50082">
    <property type="entry name" value="WD_REPEATS_2"/>
    <property type="match status" value="3"/>
</dbReference>
<dbReference type="SUPFAM" id="SSF50978">
    <property type="entry name" value="WD40 repeat-like"/>
    <property type="match status" value="1"/>
</dbReference>
<evidence type="ECO:0000256" key="3">
    <source>
        <dbReference type="ARBA" id="ARBA00022574"/>
    </source>
</evidence>
<organism evidence="6 7">
    <name type="scientific">Laodelphax striatellus</name>
    <name type="common">Small brown planthopper</name>
    <name type="synonym">Delphax striatella</name>
    <dbReference type="NCBI Taxonomy" id="195883"/>
    <lineage>
        <taxon>Eukaryota</taxon>
        <taxon>Metazoa</taxon>
        <taxon>Ecdysozoa</taxon>
        <taxon>Arthropoda</taxon>
        <taxon>Hexapoda</taxon>
        <taxon>Insecta</taxon>
        <taxon>Pterygota</taxon>
        <taxon>Neoptera</taxon>
        <taxon>Paraneoptera</taxon>
        <taxon>Hemiptera</taxon>
        <taxon>Auchenorrhyncha</taxon>
        <taxon>Fulgoroidea</taxon>
        <taxon>Delphacidae</taxon>
        <taxon>Criomorphinae</taxon>
        <taxon>Laodelphax</taxon>
    </lineage>
</organism>
<dbReference type="GO" id="GO:0034709">
    <property type="term" value="C:methylosome"/>
    <property type="evidence" value="ECO:0007669"/>
    <property type="project" value="TreeGrafter"/>
</dbReference>
<keyword evidence="4" id="KW-0677">Repeat</keyword>
<reference evidence="6 7" key="1">
    <citation type="journal article" date="2017" name="Gigascience">
        <title>Genome sequence of the small brown planthopper, Laodelphax striatellus.</title>
        <authorList>
            <person name="Zhu J."/>
            <person name="Jiang F."/>
            <person name="Wang X."/>
            <person name="Yang P."/>
            <person name="Bao Y."/>
            <person name="Zhao W."/>
            <person name="Wang W."/>
            <person name="Lu H."/>
            <person name="Wang Q."/>
            <person name="Cui N."/>
            <person name="Li J."/>
            <person name="Chen X."/>
            <person name="Luo L."/>
            <person name="Yu J."/>
            <person name="Kang L."/>
            <person name="Cui F."/>
        </authorList>
    </citation>
    <scope>NUCLEOTIDE SEQUENCE [LARGE SCALE GENOMIC DNA]</scope>
    <source>
        <strain evidence="6">Lst14</strain>
    </source>
</reference>
<evidence type="ECO:0000313" key="7">
    <source>
        <dbReference type="Proteomes" id="UP000291343"/>
    </source>
</evidence>
<keyword evidence="7" id="KW-1185">Reference proteome</keyword>
<protein>
    <recommendedName>
        <fullName evidence="8">WD repeat-containing protein 55 homolog</fullName>
    </recommendedName>
</protein>
<gene>
    <name evidence="6" type="ORF">LSTR_LSTR013441</name>
</gene>
<evidence type="ECO:0000256" key="5">
    <source>
        <dbReference type="PROSITE-ProRule" id="PRU00221"/>
    </source>
</evidence>
<dbReference type="InterPro" id="IPR036322">
    <property type="entry name" value="WD40_repeat_dom_sf"/>
</dbReference>
<feature type="repeat" description="WD" evidence="5">
    <location>
        <begin position="126"/>
        <end position="160"/>
    </location>
</feature>
<dbReference type="GO" id="GO:0007309">
    <property type="term" value="P:oocyte axis specification"/>
    <property type="evidence" value="ECO:0007669"/>
    <property type="project" value="TreeGrafter"/>
</dbReference>
<dbReference type="OrthoDB" id="10260946at2759"/>
<sequence length="340" mass="37233">MDSPNSPDINDSTVKVGTMNFPHHFVHYDNHLMFLDISEDGHMLLGAGDLSGRYWSSSIYYSKEAKTSLNKENSRTTQDMENVLCCGKILESGKKIVVGDDVGKIFLASVKVEENDNLVLNMLVGAADHDSAVLALSLSPDKKKLVSGGIDMCIKVWDVSESLSTLFTYRPAHSKMVTDVAYSPNSDTVFASCSHDGSAVLWDTRQITKPALALKRECEERLEAGCWLGENVLAVGSAYGNIMLIDTRMKAILGQTECFKQKTGSRPLHSLVSNSNGILAACGDTNEVKVFETSSECLKQIYTSASHDDFVRGLAWHPKTSHLYSCGFDSTVKCHDISKS</sequence>
<name>A0A482WL86_LAOST</name>
<dbReference type="PANTHER" id="PTHR46853:SF1">
    <property type="entry name" value="METHYLOSOME PROTEIN 50"/>
    <property type="match status" value="1"/>
</dbReference>
<proteinExistence type="predicted"/>
<dbReference type="InterPro" id="IPR001680">
    <property type="entry name" value="WD40_rpt"/>
</dbReference>
<keyword evidence="2" id="KW-0963">Cytoplasm</keyword>
<dbReference type="STRING" id="195883.A0A482WL86"/>
<dbReference type="InterPro" id="IPR019775">
    <property type="entry name" value="WD40_repeat_CS"/>
</dbReference>
<evidence type="ECO:0000313" key="6">
    <source>
        <dbReference type="EMBL" id="RZF34284.1"/>
    </source>
</evidence>
<accession>A0A482WL86</accession>
<evidence type="ECO:0000256" key="1">
    <source>
        <dbReference type="ARBA" id="ARBA00004496"/>
    </source>
</evidence>
<evidence type="ECO:0008006" key="8">
    <source>
        <dbReference type="Google" id="ProtNLM"/>
    </source>
</evidence>
<dbReference type="Pfam" id="PF00400">
    <property type="entry name" value="WD40"/>
    <property type="match status" value="3"/>
</dbReference>